<keyword evidence="2" id="KW-1185">Reference proteome</keyword>
<accession>A0ACB8UAZ3</accession>
<protein>
    <submittedName>
        <fullName evidence="1">Uncharacterized protein</fullName>
    </submittedName>
</protein>
<organism evidence="1 2">
    <name type="scientific">Irpex rosettiformis</name>
    <dbReference type="NCBI Taxonomy" id="378272"/>
    <lineage>
        <taxon>Eukaryota</taxon>
        <taxon>Fungi</taxon>
        <taxon>Dikarya</taxon>
        <taxon>Basidiomycota</taxon>
        <taxon>Agaricomycotina</taxon>
        <taxon>Agaricomycetes</taxon>
        <taxon>Polyporales</taxon>
        <taxon>Irpicaceae</taxon>
        <taxon>Irpex</taxon>
    </lineage>
</organism>
<gene>
    <name evidence="1" type="ORF">BDY19DRAFT_991127</name>
</gene>
<dbReference type="Proteomes" id="UP001055072">
    <property type="component" value="Unassembled WGS sequence"/>
</dbReference>
<comment type="caution">
    <text evidence="1">The sequence shown here is derived from an EMBL/GenBank/DDBJ whole genome shotgun (WGS) entry which is preliminary data.</text>
</comment>
<dbReference type="EMBL" id="MU274905">
    <property type="protein sequence ID" value="KAI0091416.1"/>
    <property type="molecule type" value="Genomic_DNA"/>
</dbReference>
<sequence>MAAERSERAKSQEPRLSASLIVVNQRNEILLVQRNPKSSAFAGVHVFPGGNYDFSQDAGSLEMTAIRESFEETGILLASSSSTGRFPGDAELDEARERIHSQKELFGEFLGRWGLKAEAARLERFTMWTTPANQPRRFKTQFYITFLSNPSASSNAGSTKFTSGDKLDRLPTPDGGQEVVAARFVHISDILREVANRQIMLMPPQYYIVKTLLPLLEGRSTTEEQKAKVERMARGSFGGLDINPMPMKVEAVEEAQKAQQRKGWSCLVYEGDEARGGVKGRRHRSLIKFEKPGVVQEIELQRNFDVYDEDVVKGLIQENEKSKL</sequence>
<evidence type="ECO:0000313" key="2">
    <source>
        <dbReference type="Proteomes" id="UP001055072"/>
    </source>
</evidence>
<evidence type="ECO:0000313" key="1">
    <source>
        <dbReference type="EMBL" id="KAI0091416.1"/>
    </source>
</evidence>
<proteinExistence type="predicted"/>
<reference evidence="1" key="1">
    <citation type="journal article" date="2021" name="Environ. Microbiol.">
        <title>Gene family expansions and transcriptome signatures uncover fungal adaptations to wood decay.</title>
        <authorList>
            <person name="Hage H."/>
            <person name="Miyauchi S."/>
            <person name="Viragh M."/>
            <person name="Drula E."/>
            <person name="Min B."/>
            <person name="Chaduli D."/>
            <person name="Navarro D."/>
            <person name="Favel A."/>
            <person name="Norest M."/>
            <person name="Lesage-Meessen L."/>
            <person name="Balint B."/>
            <person name="Merenyi Z."/>
            <person name="de Eugenio L."/>
            <person name="Morin E."/>
            <person name="Martinez A.T."/>
            <person name="Baldrian P."/>
            <person name="Stursova M."/>
            <person name="Martinez M.J."/>
            <person name="Novotny C."/>
            <person name="Magnuson J.K."/>
            <person name="Spatafora J.W."/>
            <person name="Maurice S."/>
            <person name="Pangilinan J."/>
            <person name="Andreopoulos W."/>
            <person name="LaButti K."/>
            <person name="Hundley H."/>
            <person name="Na H."/>
            <person name="Kuo A."/>
            <person name="Barry K."/>
            <person name="Lipzen A."/>
            <person name="Henrissat B."/>
            <person name="Riley R."/>
            <person name="Ahrendt S."/>
            <person name="Nagy L.G."/>
            <person name="Grigoriev I.V."/>
            <person name="Martin F."/>
            <person name="Rosso M.N."/>
        </authorList>
    </citation>
    <scope>NUCLEOTIDE SEQUENCE</scope>
    <source>
        <strain evidence="1">CBS 384.51</strain>
    </source>
</reference>
<name>A0ACB8UAZ3_9APHY</name>